<keyword evidence="3" id="KW-1185">Reference proteome</keyword>
<comment type="caution">
    <text evidence="2">The sequence shown here is derived from an EMBL/GenBank/DDBJ whole genome shotgun (WGS) entry which is preliminary data.</text>
</comment>
<gene>
    <name evidence="2" type="ORF">E4A49_01110</name>
</gene>
<dbReference type="Gene3D" id="3.90.280.10">
    <property type="entry name" value="PEBP-like"/>
    <property type="match status" value="1"/>
</dbReference>
<organism evidence="2 3">
    <name type="scientific">Micrococcus lylae</name>
    <dbReference type="NCBI Taxonomy" id="1273"/>
    <lineage>
        <taxon>Bacteria</taxon>
        <taxon>Bacillati</taxon>
        <taxon>Actinomycetota</taxon>
        <taxon>Actinomycetes</taxon>
        <taxon>Micrococcales</taxon>
        <taxon>Micrococcaceae</taxon>
        <taxon>Micrococcus</taxon>
    </lineage>
</organism>
<dbReference type="NCBIfam" id="TIGR00481">
    <property type="entry name" value="YbhB/YbcL family Raf kinase inhibitor-like protein"/>
    <property type="match status" value="1"/>
</dbReference>
<dbReference type="SUPFAM" id="SSF49777">
    <property type="entry name" value="PEBP-like"/>
    <property type="match status" value="1"/>
</dbReference>
<name>A0ABY2K4T7_9MICC</name>
<sequence length="171" mass="17836">MSFDFQAALPELPELQVTSSSFNDGDQLPLEHVGGMLGTGGQDRSPQLSWSGAPEGTKSYVVTCFDPDAPTGSGFWHWAVANIPASITELADGSAVVDQLDKDALSGSALTLKNDGGVKGFVGAAPPAGHGEHRYVFTVHAVDVESLDIPEDATPAFLGFNLFTGSSQSRV</sequence>
<dbReference type="RefSeq" id="WP_135103231.1">
    <property type="nucleotide sequence ID" value="NZ_SPKT01000002.1"/>
</dbReference>
<dbReference type="InterPro" id="IPR036610">
    <property type="entry name" value="PEBP-like_sf"/>
</dbReference>
<dbReference type="InterPro" id="IPR008914">
    <property type="entry name" value="PEBP"/>
</dbReference>
<keyword evidence="2" id="KW-0649">Protein kinase inhibitor</keyword>
<dbReference type="EMBL" id="SPKT01000002">
    <property type="protein sequence ID" value="TFI01095.1"/>
    <property type="molecule type" value="Genomic_DNA"/>
</dbReference>
<dbReference type="Proteomes" id="UP000297477">
    <property type="component" value="Unassembled WGS sequence"/>
</dbReference>
<accession>A0ABY2K4T7</accession>
<dbReference type="CDD" id="cd00865">
    <property type="entry name" value="PEBP_bact_arch"/>
    <property type="match status" value="1"/>
</dbReference>
<proteinExistence type="inferred from homology"/>
<reference evidence="2 3" key="1">
    <citation type="submission" date="2019-03" db="EMBL/GenBank/DDBJ databases">
        <title>Reclassification of Micrococcus aloeverae and Micrococcus yunnanensis as later heterotypic synonyms of Micrococcus luteus.</title>
        <authorList>
            <person name="Huang C.-H."/>
        </authorList>
    </citation>
    <scope>NUCLEOTIDE SEQUENCE [LARGE SCALE GENOMIC DNA]</scope>
    <source>
        <strain evidence="2 3">BCRC 12151</strain>
    </source>
</reference>
<evidence type="ECO:0000313" key="2">
    <source>
        <dbReference type="EMBL" id="TFI01095.1"/>
    </source>
</evidence>
<comment type="similarity">
    <text evidence="1">Belongs to the UPF0098 family.</text>
</comment>
<dbReference type="GO" id="GO:0004860">
    <property type="term" value="F:protein kinase inhibitor activity"/>
    <property type="evidence" value="ECO:0007669"/>
    <property type="project" value="UniProtKB-KW"/>
</dbReference>
<protein>
    <submittedName>
        <fullName evidence="2">YbhB/YbcL family Raf kinase inhibitor-like protein</fullName>
    </submittedName>
</protein>
<dbReference type="InterPro" id="IPR005247">
    <property type="entry name" value="YbhB_YbcL/LppC-like"/>
</dbReference>
<dbReference type="PANTHER" id="PTHR30289">
    <property type="entry name" value="UNCHARACTERIZED PROTEIN YBCL-RELATED"/>
    <property type="match status" value="1"/>
</dbReference>
<dbReference type="Pfam" id="PF01161">
    <property type="entry name" value="PBP"/>
    <property type="match status" value="1"/>
</dbReference>
<evidence type="ECO:0000313" key="3">
    <source>
        <dbReference type="Proteomes" id="UP000297477"/>
    </source>
</evidence>
<dbReference type="PANTHER" id="PTHR30289:SF1">
    <property type="entry name" value="PEBP (PHOSPHATIDYLETHANOLAMINE-BINDING PROTEIN) FAMILY PROTEIN"/>
    <property type="match status" value="1"/>
</dbReference>
<evidence type="ECO:0000256" key="1">
    <source>
        <dbReference type="ARBA" id="ARBA00007120"/>
    </source>
</evidence>